<feature type="compositionally biased region" description="Polar residues" evidence="2">
    <location>
        <begin position="95"/>
        <end position="104"/>
    </location>
</feature>
<dbReference type="SUPFAM" id="SSF81901">
    <property type="entry name" value="HCP-like"/>
    <property type="match status" value="2"/>
</dbReference>
<dbReference type="InterPro" id="IPR006597">
    <property type="entry name" value="Sel1-like"/>
</dbReference>
<dbReference type="InterPro" id="IPR011990">
    <property type="entry name" value="TPR-like_helical_dom_sf"/>
</dbReference>
<feature type="compositionally biased region" description="Basic and acidic residues" evidence="2">
    <location>
        <begin position="605"/>
        <end position="614"/>
    </location>
</feature>
<feature type="compositionally biased region" description="Gly residues" evidence="2">
    <location>
        <begin position="651"/>
        <end position="661"/>
    </location>
</feature>
<feature type="region of interest" description="Disordered" evidence="2">
    <location>
        <begin position="577"/>
        <end position="755"/>
    </location>
</feature>
<feature type="region of interest" description="Disordered" evidence="2">
    <location>
        <begin position="149"/>
        <end position="184"/>
    </location>
</feature>
<evidence type="ECO:0008006" key="5">
    <source>
        <dbReference type="Google" id="ProtNLM"/>
    </source>
</evidence>
<protein>
    <recommendedName>
        <fullName evidence="5">HCP-like protein</fullName>
    </recommendedName>
</protein>
<keyword evidence="1" id="KW-0677">Repeat</keyword>
<gene>
    <name evidence="3" type="ORF">K435DRAFT_689452</name>
</gene>
<dbReference type="InterPro" id="IPR051726">
    <property type="entry name" value="Chitin_Synth_Reg"/>
</dbReference>
<organism evidence="3 4">
    <name type="scientific">Dendrothele bispora (strain CBS 962.96)</name>
    <dbReference type="NCBI Taxonomy" id="1314807"/>
    <lineage>
        <taxon>Eukaryota</taxon>
        <taxon>Fungi</taxon>
        <taxon>Dikarya</taxon>
        <taxon>Basidiomycota</taxon>
        <taxon>Agaricomycotina</taxon>
        <taxon>Agaricomycetes</taxon>
        <taxon>Agaricomycetidae</taxon>
        <taxon>Agaricales</taxon>
        <taxon>Agaricales incertae sedis</taxon>
        <taxon>Dendrothele</taxon>
    </lineage>
</organism>
<evidence type="ECO:0000256" key="1">
    <source>
        <dbReference type="ARBA" id="ARBA00022737"/>
    </source>
</evidence>
<dbReference type="EMBL" id="ML179658">
    <property type="protein sequence ID" value="THU83516.1"/>
    <property type="molecule type" value="Genomic_DNA"/>
</dbReference>
<dbReference type="Proteomes" id="UP000297245">
    <property type="component" value="Unassembled WGS sequence"/>
</dbReference>
<evidence type="ECO:0000313" key="3">
    <source>
        <dbReference type="EMBL" id="THU83516.1"/>
    </source>
</evidence>
<dbReference type="AlphaFoldDB" id="A0A4S8L4M4"/>
<reference evidence="3 4" key="1">
    <citation type="journal article" date="2019" name="Nat. Ecol. Evol.">
        <title>Megaphylogeny resolves global patterns of mushroom evolution.</title>
        <authorList>
            <person name="Varga T."/>
            <person name="Krizsan K."/>
            <person name="Foldi C."/>
            <person name="Dima B."/>
            <person name="Sanchez-Garcia M."/>
            <person name="Sanchez-Ramirez S."/>
            <person name="Szollosi G.J."/>
            <person name="Szarkandi J.G."/>
            <person name="Papp V."/>
            <person name="Albert L."/>
            <person name="Andreopoulos W."/>
            <person name="Angelini C."/>
            <person name="Antonin V."/>
            <person name="Barry K.W."/>
            <person name="Bougher N.L."/>
            <person name="Buchanan P."/>
            <person name="Buyck B."/>
            <person name="Bense V."/>
            <person name="Catcheside P."/>
            <person name="Chovatia M."/>
            <person name="Cooper J."/>
            <person name="Damon W."/>
            <person name="Desjardin D."/>
            <person name="Finy P."/>
            <person name="Geml J."/>
            <person name="Haridas S."/>
            <person name="Hughes K."/>
            <person name="Justo A."/>
            <person name="Karasinski D."/>
            <person name="Kautmanova I."/>
            <person name="Kiss B."/>
            <person name="Kocsube S."/>
            <person name="Kotiranta H."/>
            <person name="LaButti K.M."/>
            <person name="Lechner B.E."/>
            <person name="Liimatainen K."/>
            <person name="Lipzen A."/>
            <person name="Lukacs Z."/>
            <person name="Mihaltcheva S."/>
            <person name="Morgado L.N."/>
            <person name="Niskanen T."/>
            <person name="Noordeloos M.E."/>
            <person name="Ohm R.A."/>
            <person name="Ortiz-Santana B."/>
            <person name="Ovrebo C."/>
            <person name="Racz N."/>
            <person name="Riley R."/>
            <person name="Savchenko A."/>
            <person name="Shiryaev A."/>
            <person name="Soop K."/>
            <person name="Spirin V."/>
            <person name="Szebenyi C."/>
            <person name="Tomsovsky M."/>
            <person name="Tulloss R.E."/>
            <person name="Uehling J."/>
            <person name="Grigoriev I.V."/>
            <person name="Vagvolgyi C."/>
            <person name="Papp T."/>
            <person name="Martin F.M."/>
            <person name="Miettinen O."/>
            <person name="Hibbett D.S."/>
            <person name="Nagy L.G."/>
        </authorList>
    </citation>
    <scope>NUCLEOTIDE SEQUENCE [LARGE SCALE GENOMIC DNA]</scope>
    <source>
        <strain evidence="3 4">CBS 962.96</strain>
    </source>
</reference>
<feature type="compositionally biased region" description="Basic and acidic residues" evidence="2">
    <location>
        <begin position="585"/>
        <end position="596"/>
    </location>
</feature>
<feature type="compositionally biased region" description="Pro residues" evidence="2">
    <location>
        <begin position="709"/>
        <end position="720"/>
    </location>
</feature>
<feature type="compositionally biased region" description="Basic and acidic residues" evidence="2">
    <location>
        <begin position="632"/>
        <end position="648"/>
    </location>
</feature>
<evidence type="ECO:0000313" key="4">
    <source>
        <dbReference type="Proteomes" id="UP000297245"/>
    </source>
</evidence>
<proteinExistence type="predicted"/>
<sequence length="771" mass="82203">MSAPPPPLPPVPPALQNQPLPPVPPPPPGYSAESQPHFEDPLPAPRPHTLKPDLPANMASNLDEQLYAQSFRGPSPGPPPPGNYNPGGFAMPTGPSRSPQPNHNANWSPWASPPPGAQPPAIPSSYSSSPPPFPASSNSLAYGMAGLSLNNPNERYPTPAPPSYSGSPKNGSPNPGNPPSLTAAIPTIPALSQAMPIIQNPTHDPALKVTWCRDVLFLVERAHATATGTSPGSEPPAGPVMLEDPQLAKLAQIAVPIILQVANGASAYPSGNGMPPHVSEALYQRACLTASGAFPEHVKQNPRQAFRDFETSARAGFGRAWFRIGRDYEGFGDVPHAKECFERGCVRGVGSCLYRMGMAHLLGQLGLPVSIETALPLLQRAALTSTIESPQPAYVYALLLLGEFTQANVSPALFIQLQLLPPHLLHLPHNNPSAPHPGVLQEAKVHMDRSAYLHFPPAQYKLGHAYEFATPPWEFDALMSVEWYSRASQQGESEADMALSKWFLCGSRGFDKDEKLARVFAEKAAKKGLPSAEFAMGYYSEVGIGGKKDVGEATAWYIKARDHGNTDAADRLSALSASNPQSLSRAEHDTITESKLVRTRTQAKQRSEAQKVKDGWQAAQAVQAQQPQPSGRRRDANQVVDLIRKNTLEGRPGGYGGGPHGGHGRYTTEPAPYQQGPPPGSVMPSVGPPHMDGRAYPTANRYTLTDPGTAPPPEGAPPGRHPQSRQSSPRPGRPGMGGPAPSTSPKPPGPQTFAEMGFQGARAQDKECVIM</sequence>
<accession>A0A4S8L4M4</accession>
<feature type="compositionally biased region" description="Low complexity" evidence="2">
    <location>
        <begin position="163"/>
        <end position="174"/>
    </location>
</feature>
<dbReference type="PANTHER" id="PTHR46430">
    <property type="entry name" value="PROTEIN SKT5-RELATED"/>
    <property type="match status" value="1"/>
</dbReference>
<dbReference type="OrthoDB" id="272077at2759"/>
<dbReference type="SMART" id="SM00671">
    <property type="entry name" value="SEL1"/>
    <property type="match status" value="6"/>
</dbReference>
<feature type="compositionally biased region" description="Low complexity" evidence="2">
    <location>
        <begin position="617"/>
        <end position="629"/>
    </location>
</feature>
<dbReference type="Pfam" id="PF08238">
    <property type="entry name" value="Sel1"/>
    <property type="match status" value="5"/>
</dbReference>
<name>A0A4S8L4M4_DENBC</name>
<feature type="compositionally biased region" description="Pro residues" evidence="2">
    <location>
        <begin position="1"/>
        <end position="29"/>
    </location>
</feature>
<evidence type="ECO:0000256" key="2">
    <source>
        <dbReference type="SAM" id="MobiDB-lite"/>
    </source>
</evidence>
<feature type="region of interest" description="Disordered" evidence="2">
    <location>
        <begin position="1"/>
        <end position="134"/>
    </location>
</feature>
<keyword evidence="4" id="KW-1185">Reference proteome</keyword>
<feature type="compositionally biased region" description="Pro residues" evidence="2">
    <location>
        <begin position="111"/>
        <end position="122"/>
    </location>
</feature>
<dbReference type="PANTHER" id="PTHR46430:SF2">
    <property type="entry name" value="CHITIN SYNTHASE REGULATORY FACTOR 4"/>
    <property type="match status" value="1"/>
</dbReference>
<dbReference type="Gene3D" id="1.25.40.10">
    <property type="entry name" value="Tetratricopeptide repeat domain"/>
    <property type="match status" value="2"/>
</dbReference>